<name>A0A060H7V5_XYLFS</name>
<accession>A0A060H7V5</accession>
<evidence type="ECO:0000313" key="3">
    <source>
        <dbReference type="EMBL" id="AIC11626.1"/>
    </source>
</evidence>
<dbReference type="KEGG" id="xfs:D934_07680"/>
<sequence>MNINLNEVLAWAHHQKHPFTLEGLCNGVFGKPAQSLPIATRDGIRDALHNAGWKEITQHQPMTIFERPLSDTLVLEMTESPSQSLNEHVRHT</sequence>
<dbReference type="AlphaFoldDB" id="A0A060H7V5"/>
<protein>
    <submittedName>
        <fullName evidence="2">Uncharacterized protein</fullName>
    </submittedName>
</protein>
<dbReference type="HOGENOM" id="CLU_2412511_0_0_6"/>
<evidence type="ECO:0000313" key="1">
    <source>
        <dbReference type="EMBL" id="AIC11305.1"/>
    </source>
</evidence>
<gene>
    <name evidence="1" type="ORF">D934_07680</name>
    <name evidence="2" type="ORF">D934_08900</name>
    <name evidence="3" type="ORF">D934_12240</name>
</gene>
<evidence type="ECO:0000313" key="4">
    <source>
        <dbReference type="Proteomes" id="UP000027215"/>
    </source>
</evidence>
<reference evidence="2 4" key="1">
    <citation type="submission" date="2013-08" db="EMBL/GenBank/DDBJ databases">
        <authorList>
            <person name="Stouthamer R."/>
            <person name="Nunney L."/>
        </authorList>
    </citation>
    <scope>NUCLEOTIDE SEQUENCE [LARGE SCALE GENOMIC DNA]</scope>
    <source>
        <strain evidence="4">ann-1</strain>
        <strain evidence="2">Ann-1</strain>
    </source>
</reference>
<dbReference type="EMBL" id="CP006696">
    <property type="protein sequence ID" value="AIC11626.1"/>
    <property type="molecule type" value="Genomic_DNA"/>
</dbReference>
<proteinExistence type="predicted"/>
<dbReference type="RefSeq" id="WP_020853056.1">
    <property type="nucleotide sequence ID" value="NZ_CP006696.1"/>
</dbReference>
<evidence type="ECO:0000313" key="2">
    <source>
        <dbReference type="EMBL" id="AIC11390.1"/>
    </source>
</evidence>
<dbReference type="PATRIC" id="fig|155920.8.peg.1780"/>
<dbReference type="EMBL" id="CP006696">
    <property type="protein sequence ID" value="AIC11305.1"/>
    <property type="molecule type" value="Genomic_DNA"/>
</dbReference>
<dbReference type="Proteomes" id="UP000027215">
    <property type="component" value="Chromosome"/>
</dbReference>
<organism evidence="2 4">
    <name type="scientific">Xylella fastidiosa subsp. sandyi Ann-1</name>
    <dbReference type="NCBI Taxonomy" id="155920"/>
    <lineage>
        <taxon>Bacteria</taxon>
        <taxon>Pseudomonadati</taxon>
        <taxon>Pseudomonadota</taxon>
        <taxon>Gammaproteobacteria</taxon>
        <taxon>Lysobacterales</taxon>
        <taxon>Lysobacteraceae</taxon>
        <taxon>Xylella</taxon>
    </lineage>
</organism>
<dbReference type="KEGG" id="xfs:D934_08900"/>
<dbReference type="KEGG" id="xfs:D934_12240"/>
<dbReference type="EMBL" id="CP006696">
    <property type="protein sequence ID" value="AIC11390.1"/>
    <property type="molecule type" value="Genomic_DNA"/>
</dbReference>